<dbReference type="SUPFAM" id="SSF49879">
    <property type="entry name" value="SMAD/FHA domain"/>
    <property type="match status" value="1"/>
</dbReference>
<evidence type="ECO:0000313" key="2">
    <source>
        <dbReference type="EMBL" id="KAK4038259.1"/>
    </source>
</evidence>
<comment type="caution">
    <text evidence="2">The sequence shown here is derived from an EMBL/GenBank/DDBJ whole genome shotgun (WGS) entry which is preliminary data.</text>
</comment>
<dbReference type="InterPro" id="IPR000253">
    <property type="entry name" value="FHA_dom"/>
</dbReference>
<dbReference type="Proteomes" id="UP001303115">
    <property type="component" value="Unassembled WGS sequence"/>
</dbReference>
<sequence length="171" mass="19075">MPSKVVQLNDGEPSDPVEESFLPLEDFLPYLELRFSDIPPTSSGLVFGRDRNTCDIVLPNISGISRRHFALTYDNNFDDGHYRLIVRDLSTYGTMVTYNHEGHKLGTKCDWVIGGSEVADGATIIVRPHDDLRFRIVVTRRDITSPAYIRHVERWCRGLGASGAEAPGGLS</sequence>
<evidence type="ECO:0000313" key="3">
    <source>
        <dbReference type="Proteomes" id="UP001303115"/>
    </source>
</evidence>
<dbReference type="EMBL" id="MU854434">
    <property type="protein sequence ID" value="KAK4038259.1"/>
    <property type="molecule type" value="Genomic_DNA"/>
</dbReference>
<dbReference type="InterPro" id="IPR008984">
    <property type="entry name" value="SMAD_FHA_dom_sf"/>
</dbReference>
<keyword evidence="3" id="KW-1185">Reference proteome</keyword>
<reference evidence="3" key="1">
    <citation type="journal article" date="2023" name="Mol. Phylogenet. Evol.">
        <title>Genome-scale phylogeny and comparative genomics of the fungal order Sordariales.</title>
        <authorList>
            <person name="Hensen N."/>
            <person name="Bonometti L."/>
            <person name="Westerberg I."/>
            <person name="Brannstrom I.O."/>
            <person name="Guillou S."/>
            <person name="Cros-Aarteil S."/>
            <person name="Calhoun S."/>
            <person name="Haridas S."/>
            <person name="Kuo A."/>
            <person name="Mondo S."/>
            <person name="Pangilinan J."/>
            <person name="Riley R."/>
            <person name="LaButti K."/>
            <person name="Andreopoulos B."/>
            <person name="Lipzen A."/>
            <person name="Chen C."/>
            <person name="Yan M."/>
            <person name="Daum C."/>
            <person name="Ng V."/>
            <person name="Clum A."/>
            <person name="Steindorff A."/>
            <person name="Ohm R.A."/>
            <person name="Martin F."/>
            <person name="Silar P."/>
            <person name="Natvig D.O."/>
            <person name="Lalanne C."/>
            <person name="Gautier V."/>
            <person name="Ament-Velasquez S.L."/>
            <person name="Kruys A."/>
            <person name="Hutchinson M.I."/>
            <person name="Powell A.J."/>
            <person name="Barry K."/>
            <person name="Miller A.N."/>
            <person name="Grigoriev I.V."/>
            <person name="Debuchy R."/>
            <person name="Gladieux P."/>
            <person name="Hiltunen Thoren M."/>
            <person name="Johannesson H."/>
        </authorList>
    </citation>
    <scope>NUCLEOTIDE SEQUENCE [LARGE SCALE GENOMIC DNA]</scope>
    <source>
        <strain evidence="3">CBS 284.82</strain>
    </source>
</reference>
<feature type="domain" description="FHA" evidence="1">
    <location>
        <begin position="45"/>
        <end position="101"/>
    </location>
</feature>
<dbReference type="Gene3D" id="2.60.200.20">
    <property type="match status" value="1"/>
</dbReference>
<dbReference type="Pfam" id="PF00498">
    <property type="entry name" value="FHA"/>
    <property type="match status" value="1"/>
</dbReference>
<dbReference type="CDD" id="cd00060">
    <property type="entry name" value="FHA"/>
    <property type="match status" value="1"/>
</dbReference>
<dbReference type="PROSITE" id="PS50006">
    <property type="entry name" value="FHA_DOMAIN"/>
    <property type="match status" value="1"/>
</dbReference>
<dbReference type="SMART" id="SM00240">
    <property type="entry name" value="FHA"/>
    <property type="match status" value="1"/>
</dbReference>
<proteinExistence type="predicted"/>
<organism evidence="2 3">
    <name type="scientific">Parachaetomium inaequale</name>
    <dbReference type="NCBI Taxonomy" id="2588326"/>
    <lineage>
        <taxon>Eukaryota</taxon>
        <taxon>Fungi</taxon>
        <taxon>Dikarya</taxon>
        <taxon>Ascomycota</taxon>
        <taxon>Pezizomycotina</taxon>
        <taxon>Sordariomycetes</taxon>
        <taxon>Sordariomycetidae</taxon>
        <taxon>Sordariales</taxon>
        <taxon>Chaetomiaceae</taxon>
        <taxon>Parachaetomium</taxon>
    </lineage>
</organism>
<gene>
    <name evidence="2" type="ORF">C8A01DRAFT_17631</name>
</gene>
<dbReference type="AlphaFoldDB" id="A0AAN6PC67"/>
<name>A0AAN6PC67_9PEZI</name>
<accession>A0AAN6PC67</accession>
<evidence type="ECO:0000259" key="1">
    <source>
        <dbReference type="PROSITE" id="PS50006"/>
    </source>
</evidence>
<protein>
    <recommendedName>
        <fullName evidence="1">FHA domain-containing protein</fullName>
    </recommendedName>
</protein>